<protein>
    <submittedName>
        <fullName evidence="1">Uncharacterized protein</fullName>
    </submittedName>
</protein>
<sequence length="100" mass="11578">MEYRKELQIPNQIEMQESPKVWDNMIVILHEGSSTMTGWHTRDTEILHRSSFSQYGTLQCGDEVASRILDMSKGQLNLRGQTLRLQDGRSYTKEEGSNIF</sequence>
<organism evidence="1 2">
    <name type="scientific">Citrullus colocynthis</name>
    <name type="common">colocynth</name>
    <dbReference type="NCBI Taxonomy" id="252529"/>
    <lineage>
        <taxon>Eukaryota</taxon>
        <taxon>Viridiplantae</taxon>
        <taxon>Streptophyta</taxon>
        <taxon>Embryophyta</taxon>
        <taxon>Tracheophyta</taxon>
        <taxon>Spermatophyta</taxon>
        <taxon>Magnoliopsida</taxon>
        <taxon>eudicotyledons</taxon>
        <taxon>Gunneridae</taxon>
        <taxon>Pentapetalae</taxon>
        <taxon>rosids</taxon>
        <taxon>fabids</taxon>
        <taxon>Cucurbitales</taxon>
        <taxon>Cucurbitaceae</taxon>
        <taxon>Benincaseae</taxon>
        <taxon>Citrullus</taxon>
    </lineage>
</organism>
<proteinExistence type="predicted"/>
<name>A0ABP0Y1D4_9ROSI</name>
<keyword evidence="2" id="KW-1185">Reference proteome</keyword>
<reference evidence="1 2" key="1">
    <citation type="submission" date="2024-03" db="EMBL/GenBank/DDBJ databases">
        <authorList>
            <person name="Gkanogiannis A."/>
            <person name="Becerra Lopez-Lavalle L."/>
        </authorList>
    </citation>
    <scope>NUCLEOTIDE SEQUENCE [LARGE SCALE GENOMIC DNA]</scope>
</reference>
<dbReference type="Proteomes" id="UP001642487">
    <property type="component" value="Chromosome 2"/>
</dbReference>
<dbReference type="EMBL" id="OZ021736">
    <property type="protein sequence ID" value="CAK9314253.1"/>
    <property type="molecule type" value="Genomic_DNA"/>
</dbReference>
<evidence type="ECO:0000313" key="1">
    <source>
        <dbReference type="EMBL" id="CAK9314253.1"/>
    </source>
</evidence>
<accession>A0ABP0Y1D4</accession>
<gene>
    <name evidence="1" type="ORF">CITCOLO1_LOCUS5999</name>
</gene>
<evidence type="ECO:0000313" key="2">
    <source>
        <dbReference type="Proteomes" id="UP001642487"/>
    </source>
</evidence>